<dbReference type="GO" id="GO:0005975">
    <property type="term" value="P:carbohydrate metabolic process"/>
    <property type="evidence" value="ECO:0007669"/>
    <property type="project" value="InterPro"/>
</dbReference>
<dbReference type="STRING" id="1336337.A0A3N4JKG7"/>
<feature type="domain" description="Glycosyl hydrolase family 95 catalytic" evidence="2">
    <location>
        <begin position="1"/>
        <end position="212"/>
    </location>
</feature>
<dbReference type="PANTHER" id="PTHR31084">
    <property type="entry name" value="ALPHA-L-FUCOSIDASE 2"/>
    <property type="match status" value="1"/>
</dbReference>
<sequence length="293" mass="32014">MYNASGWVSHHNTDLWGDAAPVDNGTGCSVWPMSPAWICTHILEHYRFTGDKAFLAKYLPTIRESVQFYFDFLIERNGSSATSPSLSPENRYSIPGVGTEAVTIGATMDNEISRKLFNDFIEGNDILGETVDVEKAKLYLSKLRKPAIGQFGQIQEWIEEYTETEPGHRHVSYQFALYPGGQITALTTPVLAQAANVTLKRRLDAGGAGTAWFHIEQLIKGSTLPNLFDLHPPFQANGNYGGTAGIAETLLQSHAGTVHLFPAISSIYSSGSVTGLVARRGFQVDIKWSAGTS</sequence>
<organism evidence="3 4">
    <name type="scientific">Choiromyces venosus 120613-1</name>
    <dbReference type="NCBI Taxonomy" id="1336337"/>
    <lineage>
        <taxon>Eukaryota</taxon>
        <taxon>Fungi</taxon>
        <taxon>Dikarya</taxon>
        <taxon>Ascomycota</taxon>
        <taxon>Pezizomycotina</taxon>
        <taxon>Pezizomycetes</taxon>
        <taxon>Pezizales</taxon>
        <taxon>Tuberaceae</taxon>
        <taxon>Choiromyces</taxon>
    </lineage>
</organism>
<dbReference type="EMBL" id="ML120404">
    <property type="protein sequence ID" value="RPA97478.1"/>
    <property type="molecule type" value="Genomic_DNA"/>
</dbReference>
<dbReference type="GO" id="GO:0004560">
    <property type="term" value="F:alpha-L-fucosidase activity"/>
    <property type="evidence" value="ECO:0007669"/>
    <property type="project" value="TreeGrafter"/>
</dbReference>
<feature type="domain" description="Alpha fucosidase A-like C-terminal" evidence="1">
    <location>
        <begin position="252"/>
        <end position="291"/>
    </location>
</feature>
<name>A0A3N4JKG7_9PEZI</name>
<dbReference type="PANTHER" id="PTHR31084:SF0">
    <property type="entry name" value="ALPHA-L-FUCOSIDASE 2"/>
    <property type="match status" value="1"/>
</dbReference>
<dbReference type="OrthoDB" id="2848340at2759"/>
<protein>
    <recommendedName>
        <fullName evidence="5">Glycosyl hydrolase family 95 N-terminal domain-containing protein</fullName>
    </recommendedName>
</protein>
<dbReference type="AlphaFoldDB" id="A0A3N4JKG7"/>
<evidence type="ECO:0000313" key="3">
    <source>
        <dbReference type="EMBL" id="RPA97478.1"/>
    </source>
</evidence>
<dbReference type="Gene3D" id="1.50.10.10">
    <property type="match status" value="1"/>
</dbReference>
<dbReference type="SUPFAM" id="SSF48208">
    <property type="entry name" value="Six-hairpin glycosidases"/>
    <property type="match status" value="1"/>
</dbReference>
<dbReference type="InterPro" id="IPR049053">
    <property type="entry name" value="AFCA-like_C"/>
</dbReference>
<dbReference type="InterPro" id="IPR008928">
    <property type="entry name" value="6-hairpin_glycosidase_sf"/>
</dbReference>
<dbReference type="InterPro" id="IPR054363">
    <property type="entry name" value="GH95_cat"/>
</dbReference>
<evidence type="ECO:0000259" key="1">
    <source>
        <dbReference type="Pfam" id="PF21307"/>
    </source>
</evidence>
<dbReference type="InterPro" id="IPR012341">
    <property type="entry name" value="6hp_glycosidase-like_sf"/>
</dbReference>
<accession>A0A3N4JKG7</accession>
<evidence type="ECO:0008006" key="5">
    <source>
        <dbReference type="Google" id="ProtNLM"/>
    </source>
</evidence>
<evidence type="ECO:0000313" key="4">
    <source>
        <dbReference type="Proteomes" id="UP000276215"/>
    </source>
</evidence>
<dbReference type="Pfam" id="PF22124">
    <property type="entry name" value="Glyco_hydro_95_cat"/>
    <property type="match status" value="1"/>
</dbReference>
<evidence type="ECO:0000259" key="2">
    <source>
        <dbReference type="Pfam" id="PF22124"/>
    </source>
</evidence>
<keyword evidence="4" id="KW-1185">Reference proteome</keyword>
<gene>
    <name evidence="3" type="ORF">L873DRAFT_1844822</name>
</gene>
<dbReference type="Proteomes" id="UP000276215">
    <property type="component" value="Unassembled WGS sequence"/>
</dbReference>
<dbReference type="Pfam" id="PF21307">
    <property type="entry name" value="Glyco_hydro_95_C"/>
    <property type="match status" value="1"/>
</dbReference>
<reference evidence="3 4" key="1">
    <citation type="journal article" date="2018" name="Nat. Ecol. Evol.">
        <title>Pezizomycetes genomes reveal the molecular basis of ectomycorrhizal truffle lifestyle.</title>
        <authorList>
            <person name="Murat C."/>
            <person name="Payen T."/>
            <person name="Noel B."/>
            <person name="Kuo A."/>
            <person name="Morin E."/>
            <person name="Chen J."/>
            <person name="Kohler A."/>
            <person name="Krizsan K."/>
            <person name="Balestrini R."/>
            <person name="Da Silva C."/>
            <person name="Montanini B."/>
            <person name="Hainaut M."/>
            <person name="Levati E."/>
            <person name="Barry K.W."/>
            <person name="Belfiori B."/>
            <person name="Cichocki N."/>
            <person name="Clum A."/>
            <person name="Dockter R.B."/>
            <person name="Fauchery L."/>
            <person name="Guy J."/>
            <person name="Iotti M."/>
            <person name="Le Tacon F."/>
            <person name="Lindquist E.A."/>
            <person name="Lipzen A."/>
            <person name="Malagnac F."/>
            <person name="Mello A."/>
            <person name="Molinier V."/>
            <person name="Miyauchi S."/>
            <person name="Poulain J."/>
            <person name="Riccioni C."/>
            <person name="Rubini A."/>
            <person name="Sitrit Y."/>
            <person name="Splivallo R."/>
            <person name="Traeger S."/>
            <person name="Wang M."/>
            <person name="Zifcakova L."/>
            <person name="Wipf D."/>
            <person name="Zambonelli A."/>
            <person name="Paolocci F."/>
            <person name="Nowrousian M."/>
            <person name="Ottonello S."/>
            <person name="Baldrian P."/>
            <person name="Spatafora J.W."/>
            <person name="Henrissat B."/>
            <person name="Nagy L.G."/>
            <person name="Aury J.M."/>
            <person name="Wincker P."/>
            <person name="Grigoriev I.V."/>
            <person name="Bonfante P."/>
            <person name="Martin F.M."/>
        </authorList>
    </citation>
    <scope>NUCLEOTIDE SEQUENCE [LARGE SCALE GENOMIC DNA]</scope>
    <source>
        <strain evidence="3 4">120613-1</strain>
    </source>
</reference>
<proteinExistence type="predicted"/>